<dbReference type="HOGENOM" id="CLU_171583_0_0_11"/>
<dbReference type="KEGG" id="aja:AJAP_27835"/>
<evidence type="ECO:0000313" key="1">
    <source>
        <dbReference type="EMBL" id="AIG78412.1"/>
    </source>
</evidence>
<gene>
    <name evidence="1" type="ORF">AJAP_27835</name>
</gene>
<dbReference type="Proteomes" id="UP000028492">
    <property type="component" value="Chromosome"/>
</dbReference>
<dbReference type="EMBL" id="CP008953">
    <property type="protein sequence ID" value="AIG78412.1"/>
    <property type="molecule type" value="Genomic_DNA"/>
</dbReference>
<sequence>MFDLHTSVGPPNEKIFRGFRPPRPVWVDLSRAYPLGPPRASVPDGLDLGEVVEGRLSMWQMTTTGHWVGWVEFMINKGRGGAKAGQWVSGEALRPRMGEVR</sequence>
<accession>A0A075UW66</accession>
<reference evidence="1 2" key="1">
    <citation type="journal article" date="2014" name="J. Biotechnol.">
        <title>Complete genome sequence of the actinobacterium Amycolatopsis japonica MG417-CF17(T) (=DSM 44213T) producing (S,S)-N,N'-ethylenediaminedisuccinic acid.</title>
        <authorList>
            <person name="Stegmann E."/>
            <person name="Albersmeier A."/>
            <person name="Spohn M."/>
            <person name="Gert H."/>
            <person name="Weber T."/>
            <person name="Wohlleben W."/>
            <person name="Kalinowski J."/>
            <person name="Ruckert C."/>
        </authorList>
    </citation>
    <scope>NUCLEOTIDE SEQUENCE [LARGE SCALE GENOMIC DNA]</scope>
    <source>
        <strain evidence="2">MG417-CF17 (DSM 44213)</strain>
    </source>
</reference>
<proteinExistence type="predicted"/>
<dbReference type="AlphaFoldDB" id="A0A075UW66"/>
<dbReference type="STRING" id="208439.AJAP_27835"/>
<protein>
    <submittedName>
        <fullName evidence="1">Uncharacterized protein</fullName>
    </submittedName>
</protein>
<name>A0A075UW66_9PSEU</name>
<keyword evidence="2" id="KW-1185">Reference proteome</keyword>
<organism evidence="1 2">
    <name type="scientific">Amycolatopsis japonica</name>
    <dbReference type="NCBI Taxonomy" id="208439"/>
    <lineage>
        <taxon>Bacteria</taxon>
        <taxon>Bacillati</taxon>
        <taxon>Actinomycetota</taxon>
        <taxon>Actinomycetes</taxon>
        <taxon>Pseudonocardiales</taxon>
        <taxon>Pseudonocardiaceae</taxon>
        <taxon>Amycolatopsis</taxon>
        <taxon>Amycolatopsis japonica group</taxon>
    </lineage>
</organism>
<evidence type="ECO:0000313" key="2">
    <source>
        <dbReference type="Proteomes" id="UP000028492"/>
    </source>
</evidence>